<keyword evidence="9 13" id="KW-0472">Membrane</keyword>
<evidence type="ECO:0000256" key="6">
    <source>
        <dbReference type="ARBA" id="ARBA00022737"/>
    </source>
</evidence>
<reference evidence="15 16" key="1">
    <citation type="submission" date="2018-06" db="EMBL/GenBank/DDBJ databases">
        <title>Genomic Encyclopedia of Type Strains, Phase III (KMG-III): the genomes of soil and plant-associated and newly described type strains.</title>
        <authorList>
            <person name="Whitman W."/>
        </authorList>
    </citation>
    <scope>NUCLEOTIDE SEQUENCE [LARGE SCALE GENOMIC DNA]</scope>
    <source>
        <strain evidence="15 16">CECT 7646</strain>
    </source>
</reference>
<dbReference type="SMART" id="SM00155">
    <property type="entry name" value="PLDc"/>
    <property type="match status" value="2"/>
</dbReference>
<keyword evidence="2" id="KW-1003">Cell membrane</keyword>
<dbReference type="GO" id="GO:0008808">
    <property type="term" value="F:cardiolipin synthase activity"/>
    <property type="evidence" value="ECO:0007669"/>
    <property type="project" value="UniProtKB-UniRule"/>
</dbReference>
<keyword evidence="6" id="KW-0677">Repeat</keyword>
<comment type="caution">
    <text evidence="15">The sequence shown here is derived from an EMBL/GenBank/DDBJ whole genome shotgun (WGS) entry which is preliminary data.</text>
</comment>
<dbReference type="RefSeq" id="WP_110464071.1">
    <property type="nucleotide sequence ID" value="NZ_JAMOFZ010000002.1"/>
</dbReference>
<dbReference type="GO" id="GO:0032049">
    <property type="term" value="P:cardiolipin biosynthetic process"/>
    <property type="evidence" value="ECO:0007669"/>
    <property type="project" value="UniProtKB-UniRule"/>
</dbReference>
<keyword evidence="16" id="KW-1185">Reference proteome</keyword>
<dbReference type="InterPro" id="IPR022924">
    <property type="entry name" value="Cardiolipin_synthase"/>
</dbReference>
<dbReference type="PANTHER" id="PTHR21248:SF22">
    <property type="entry name" value="PHOSPHOLIPASE D"/>
    <property type="match status" value="1"/>
</dbReference>
<dbReference type="CDD" id="cd09112">
    <property type="entry name" value="PLDc_CLS_2"/>
    <property type="match status" value="1"/>
</dbReference>
<evidence type="ECO:0000256" key="5">
    <source>
        <dbReference type="ARBA" id="ARBA00022692"/>
    </source>
</evidence>
<proteinExistence type="predicted"/>
<keyword evidence="7 13" id="KW-1133">Transmembrane helix</keyword>
<feature type="domain" description="PLD phosphodiesterase" evidence="14">
    <location>
        <begin position="224"/>
        <end position="251"/>
    </location>
</feature>
<evidence type="ECO:0000256" key="13">
    <source>
        <dbReference type="SAM" id="Phobius"/>
    </source>
</evidence>
<dbReference type="OrthoDB" id="9762009at2"/>
<comment type="subcellular location">
    <subcellularLocation>
        <location evidence="1">Cell membrane</location>
        <topology evidence="1">Multi-pass membrane protein</topology>
    </subcellularLocation>
</comment>
<keyword evidence="3" id="KW-0444">Lipid biosynthesis</keyword>
<name>A0A318SL94_9BURK</name>
<evidence type="ECO:0000313" key="16">
    <source>
        <dbReference type="Proteomes" id="UP000247540"/>
    </source>
</evidence>
<dbReference type="SUPFAM" id="SSF56024">
    <property type="entry name" value="Phospholipase D/nuclease"/>
    <property type="match status" value="2"/>
</dbReference>
<feature type="transmembrane region" description="Helical" evidence="13">
    <location>
        <begin position="20"/>
        <end position="38"/>
    </location>
</feature>
<keyword evidence="4" id="KW-0808">Transferase</keyword>
<accession>A0A318SL94</accession>
<dbReference type="PANTHER" id="PTHR21248">
    <property type="entry name" value="CARDIOLIPIN SYNTHASE"/>
    <property type="match status" value="1"/>
</dbReference>
<evidence type="ECO:0000256" key="2">
    <source>
        <dbReference type="ARBA" id="ARBA00022475"/>
    </source>
</evidence>
<dbReference type="GO" id="GO:0005886">
    <property type="term" value="C:plasma membrane"/>
    <property type="evidence" value="ECO:0007669"/>
    <property type="project" value="UniProtKB-SubCell"/>
</dbReference>
<evidence type="ECO:0000256" key="9">
    <source>
        <dbReference type="ARBA" id="ARBA00023136"/>
    </source>
</evidence>
<dbReference type="EMBL" id="QJTC01000001">
    <property type="protein sequence ID" value="PYE79775.1"/>
    <property type="molecule type" value="Genomic_DNA"/>
</dbReference>
<dbReference type="InterPro" id="IPR001736">
    <property type="entry name" value="PLipase_D/transphosphatidylase"/>
</dbReference>
<evidence type="ECO:0000256" key="3">
    <source>
        <dbReference type="ARBA" id="ARBA00022516"/>
    </source>
</evidence>
<evidence type="ECO:0000256" key="7">
    <source>
        <dbReference type="ARBA" id="ARBA00022989"/>
    </source>
</evidence>
<dbReference type="Pfam" id="PF13091">
    <property type="entry name" value="PLDc_2"/>
    <property type="match status" value="2"/>
</dbReference>
<dbReference type="CDD" id="cd09110">
    <property type="entry name" value="PLDc_CLS_1"/>
    <property type="match status" value="1"/>
</dbReference>
<keyword evidence="10" id="KW-0594">Phospholipid biosynthesis</keyword>
<keyword evidence="11" id="KW-1208">Phospholipid metabolism</keyword>
<dbReference type="Proteomes" id="UP000247540">
    <property type="component" value="Unassembled WGS sequence"/>
</dbReference>
<dbReference type="Gene3D" id="3.30.870.10">
    <property type="entry name" value="Endonuclease Chain A"/>
    <property type="match status" value="2"/>
</dbReference>
<organism evidence="15 16">
    <name type="scientific">Xylophilus ampelinus</name>
    <dbReference type="NCBI Taxonomy" id="54067"/>
    <lineage>
        <taxon>Bacteria</taxon>
        <taxon>Pseudomonadati</taxon>
        <taxon>Pseudomonadota</taxon>
        <taxon>Betaproteobacteria</taxon>
        <taxon>Burkholderiales</taxon>
        <taxon>Xylophilus</taxon>
    </lineage>
</organism>
<evidence type="ECO:0000256" key="12">
    <source>
        <dbReference type="NCBIfam" id="TIGR04265"/>
    </source>
</evidence>
<dbReference type="PROSITE" id="PS50035">
    <property type="entry name" value="PLD"/>
    <property type="match status" value="2"/>
</dbReference>
<dbReference type="EC" id="2.7.8.-" evidence="12"/>
<dbReference type="InterPro" id="IPR025202">
    <property type="entry name" value="PLD-like_dom"/>
</dbReference>
<feature type="transmembrane region" description="Helical" evidence="13">
    <location>
        <begin position="47"/>
        <end position="67"/>
    </location>
</feature>
<evidence type="ECO:0000256" key="11">
    <source>
        <dbReference type="ARBA" id="ARBA00023264"/>
    </source>
</evidence>
<dbReference type="NCBIfam" id="TIGR04265">
    <property type="entry name" value="bac_cardiolipin"/>
    <property type="match status" value="1"/>
</dbReference>
<gene>
    <name evidence="15" type="ORF">DFQ15_10195</name>
</gene>
<dbReference type="Pfam" id="PF13396">
    <property type="entry name" value="PLDc_N"/>
    <property type="match status" value="1"/>
</dbReference>
<evidence type="ECO:0000259" key="14">
    <source>
        <dbReference type="PROSITE" id="PS50035"/>
    </source>
</evidence>
<evidence type="ECO:0000256" key="1">
    <source>
        <dbReference type="ARBA" id="ARBA00004651"/>
    </source>
</evidence>
<evidence type="ECO:0000313" key="15">
    <source>
        <dbReference type="EMBL" id="PYE79775.1"/>
    </source>
</evidence>
<evidence type="ECO:0000256" key="10">
    <source>
        <dbReference type="ARBA" id="ARBA00023209"/>
    </source>
</evidence>
<sequence>MLSLSDLPDLPAVPDTVKTTLSFAWTAYIAVLAVWIVLQKRSPLSTLGWILSMAWLPVLGFGVYYFFGPQRLRRQRVKRIRSHANLYAKSDFANLRALSDHAPQHLQQMGLLGRATCDIPVSTASDVRLLVGGAQTYKALFDAIRAARHHVHLEYYIFEPDKIGTALRDLLVEKARQGVKVRLLVDALGSKRLGRRFFAPLEAAGAGVGRFHDSRIGRRLRPVINFRTHRKIVVCDGEVGFTGGLNITDEEDERTRPDAYHDVHLRLEGNAVRWLQMVFLEDWVYATGERKRRTAEDFDRLLRPTVVGEHAVQIVASGPDSAYEAIHRMVLAAIHGAVRRVWITTPYFVPGSPALMALTSAALRGVDVRVMVPMRSDSRIVSAAARSYFDELIEAGAKVWEYEARMLHSKTMVFDDNCGVVGTANFDNRSFRLNYEICAFVYGPTLTVPLGAQFERDLRKSMRVEADRRLPAWQKLFDATARLFSPLL</sequence>
<evidence type="ECO:0000256" key="4">
    <source>
        <dbReference type="ARBA" id="ARBA00022679"/>
    </source>
</evidence>
<protein>
    <recommendedName>
        <fullName evidence="12">Cardiolipin synthase</fullName>
        <ecNumber evidence="12">2.7.8.-</ecNumber>
    </recommendedName>
</protein>
<keyword evidence="8" id="KW-0443">Lipid metabolism</keyword>
<evidence type="ECO:0000256" key="8">
    <source>
        <dbReference type="ARBA" id="ARBA00023098"/>
    </source>
</evidence>
<feature type="domain" description="PLD phosphodiesterase" evidence="14">
    <location>
        <begin position="403"/>
        <end position="430"/>
    </location>
</feature>
<keyword evidence="5 13" id="KW-0812">Transmembrane</keyword>
<dbReference type="InterPro" id="IPR027379">
    <property type="entry name" value="CLS_N"/>
</dbReference>
<dbReference type="AlphaFoldDB" id="A0A318SL94"/>